<dbReference type="KEGG" id="dno:DNO_0829"/>
<protein>
    <submittedName>
        <fullName evidence="9">Oxidoreductase, aldo-keto reductase family</fullName>
    </submittedName>
</protein>
<dbReference type="InterPro" id="IPR023210">
    <property type="entry name" value="NADP_OxRdtase_dom"/>
</dbReference>
<dbReference type="PIRSF" id="PIRSF000097">
    <property type="entry name" value="AKR"/>
    <property type="match status" value="1"/>
</dbReference>
<evidence type="ECO:0000256" key="7">
    <source>
        <dbReference type="PIRSR" id="PIRSR000097-3"/>
    </source>
</evidence>
<feature type="site" description="Lowers pKa of active site Tyr" evidence="7">
    <location>
        <position position="76"/>
    </location>
</feature>
<dbReference type="OrthoDB" id="8563187at2"/>
<dbReference type="PANTHER" id="PTHR43827">
    <property type="entry name" value="2,5-DIKETO-D-GLUCONIC ACID REDUCTASE"/>
    <property type="match status" value="1"/>
</dbReference>
<evidence type="ECO:0000313" key="9">
    <source>
        <dbReference type="EMBL" id="ABQ13150.1"/>
    </source>
</evidence>
<reference evidence="9 10" key="1">
    <citation type="journal article" date="2007" name="Nat. Biotechnol.">
        <title>Genome sequence and identification of candidate vaccine antigens from the animal pathogen Dichelobacter nodosus.</title>
        <authorList>
            <person name="Myers G.S."/>
            <person name="Parker D."/>
            <person name="Al-Hasani K."/>
            <person name="Kennan R.M."/>
            <person name="Seemann T."/>
            <person name="Ren Q."/>
            <person name="Badger J.H."/>
            <person name="Selengut J.D."/>
            <person name="Deboy R.T."/>
            <person name="Tettelin H."/>
            <person name="Boyce J.D."/>
            <person name="McCarl V.P."/>
            <person name="Han X."/>
            <person name="Nelson W.C."/>
            <person name="Madupu R."/>
            <person name="Mohamoud Y."/>
            <person name="Holley T."/>
            <person name="Fedorova N."/>
            <person name="Khouri H."/>
            <person name="Bottomley S.P."/>
            <person name="Whittington R.J."/>
            <person name="Adler B."/>
            <person name="Songer J.G."/>
            <person name="Rood J.I."/>
            <person name="Paulsen I.T."/>
        </authorList>
    </citation>
    <scope>NUCLEOTIDE SEQUENCE [LARGE SCALE GENOMIC DNA]</scope>
    <source>
        <strain evidence="9 10">VCS1703A</strain>
    </source>
</reference>
<evidence type="ECO:0000259" key="8">
    <source>
        <dbReference type="Pfam" id="PF00248"/>
    </source>
</evidence>
<sequence>MFVEPTYRLQNGIEIPRLGLGTWCIEQKNAAKAVQHALDLGYRHIDTAQAYENEAGVGAGIKNSGIPRENIFVTSKVAAELKSYDDAARSIDETLSQMGLDYLDLMLIHSPQPWDEWRHPEKRYIAENKAVWQALEAAYQAGKLKAIGVSNFLISDLEFLFETCHIRPMVNQILLHIGNTPFELLEFCQRHQIVVEAYSPIAHGEAGKSAAIVAMAEKYQVSVAQLCIRYAWQLNTVVLPKAENPAHMKNNRELDFTISADDMAALKAIRFTDYGTFSHFKVFSGCF</sequence>
<keyword evidence="2" id="KW-0521">NADP</keyword>
<dbReference type="FunFam" id="3.20.20.100:FF:000002">
    <property type="entry name" value="2,5-diketo-D-gluconic acid reductase A"/>
    <property type="match status" value="1"/>
</dbReference>
<keyword evidence="3" id="KW-0560">Oxidoreductase</keyword>
<dbReference type="InterPro" id="IPR036812">
    <property type="entry name" value="NAD(P)_OxRdtase_dom_sf"/>
</dbReference>
<comment type="catalytic activity">
    <reaction evidence="4">
        <text>hydroxyacetone + NADP(+) = methylglyoxal + NADPH + H(+)</text>
        <dbReference type="Rhea" id="RHEA:27986"/>
        <dbReference type="ChEBI" id="CHEBI:15378"/>
        <dbReference type="ChEBI" id="CHEBI:17158"/>
        <dbReference type="ChEBI" id="CHEBI:27957"/>
        <dbReference type="ChEBI" id="CHEBI:57783"/>
        <dbReference type="ChEBI" id="CHEBI:58349"/>
    </reaction>
</comment>
<dbReference type="EMBL" id="CP000513">
    <property type="protein sequence ID" value="ABQ13150.1"/>
    <property type="molecule type" value="Genomic_DNA"/>
</dbReference>
<evidence type="ECO:0000256" key="6">
    <source>
        <dbReference type="PIRSR" id="PIRSR000097-2"/>
    </source>
</evidence>
<evidence type="ECO:0000313" key="10">
    <source>
        <dbReference type="Proteomes" id="UP000000248"/>
    </source>
</evidence>
<dbReference type="Pfam" id="PF00248">
    <property type="entry name" value="Aldo_ket_red"/>
    <property type="match status" value="1"/>
</dbReference>
<evidence type="ECO:0000256" key="1">
    <source>
        <dbReference type="ARBA" id="ARBA00007905"/>
    </source>
</evidence>
<dbReference type="PRINTS" id="PR00069">
    <property type="entry name" value="ALDKETRDTASE"/>
</dbReference>
<feature type="domain" description="NADP-dependent oxidoreductase" evidence="8">
    <location>
        <begin position="17"/>
        <end position="269"/>
    </location>
</feature>
<dbReference type="eggNOG" id="COG0656">
    <property type="taxonomic scope" value="Bacteria"/>
</dbReference>
<proteinExistence type="inferred from homology"/>
<dbReference type="AlphaFoldDB" id="A5EYE7"/>
<comment type="similarity">
    <text evidence="1">Belongs to the aldo/keto reductase family.</text>
</comment>
<feature type="binding site" evidence="6">
    <location>
        <position position="109"/>
    </location>
    <ligand>
        <name>substrate</name>
    </ligand>
</feature>
<dbReference type="CDD" id="cd19071">
    <property type="entry name" value="AKR_AKR1-5-like"/>
    <property type="match status" value="1"/>
</dbReference>
<evidence type="ECO:0000256" key="2">
    <source>
        <dbReference type="ARBA" id="ARBA00022857"/>
    </source>
</evidence>
<dbReference type="Proteomes" id="UP000000248">
    <property type="component" value="Chromosome"/>
</dbReference>
<keyword evidence="10" id="KW-1185">Reference proteome</keyword>
<dbReference type="InterPro" id="IPR018170">
    <property type="entry name" value="Aldo/ket_reductase_CS"/>
</dbReference>
<evidence type="ECO:0000256" key="5">
    <source>
        <dbReference type="PIRSR" id="PIRSR000097-1"/>
    </source>
</evidence>
<dbReference type="PROSITE" id="PS00798">
    <property type="entry name" value="ALDOKETO_REDUCTASE_1"/>
    <property type="match status" value="1"/>
</dbReference>
<dbReference type="PANTHER" id="PTHR43827:SF3">
    <property type="entry name" value="NADP-DEPENDENT OXIDOREDUCTASE DOMAIN-CONTAINING PROTEIN"/>
    <property type="match status" value="1"/>
</dbReference>
<dbReference type="InterPro" id="IPR020471">
    <property type="entry name" value="AKR"/>
</dbReference>
<evidence type="ECO:0000256" key="4">
    <source>
        <dbReference type="ARBA" id="ARBA00049445"/>
    </source>
</evidence>
<evidence type="ECO:0000256" key="3">
    <source>
        <dbReference type="ARBA" id="ARBA00023002"/>
    </source>
</evidence>
<dbReference type="GO" id="GO:0016616">
    <property type="term" value="F:oxidoreductase activity, acting on the CH-OH group of donors, NAD or NADP as acceptor"/>
    <property type="evidence" value="ECO:0007669"/>
    <property type="project" value="UniProtKB-ARBA"/>
</dbReference>
<dbReference type="RefSeq" id="WP_012031152.1">
    <property type="nucleotide sequence ID" value="NC_009446.1"/>
</dbReference>
<accession>A5EYE7</accession>
<feature type="active site" description="Proton donor" evidence="5">
    <location>
        <position position="51"/>
    </location>
</feature>
<name>A5EYE7_DICNV</name>
<dbReference type="HOGENOM" id="CLU_023205_0_1_6"/>
<dbReference type="STRING" id="246195.DNO_0829"/>
<dbReference type="SUPFAM" id="SSF51430">
    <property type="entry name" value="NAD(P)-linked oxidoreductase"/>
    <property type="match status" value="1"/>
</dbReference>
<organism evidence="9 10">
    <name type="scientific">Dichelobacter nodosus (strain VCS1703A)</name>
    <dbReference type="NCBI Taxonomy" id="246195"/>
    <lineage>
        <taxon>Bacteria</taxon>
        <taxon>Pseudomonadati</taxon>
        <taxon>Pseudomonadota</taxon>
        <taxon>Gammaproteobacteria</taxon>
        <taxon>Cardiobacteriales</taxon>
        <taxon>Cardiobacteriaceae</taxon>
        <taxon>Dichelobacter</taxon>
    </lineage>
</organism>
<dbReference type="Gene3D" id="3.20.20.100">
    <property type="entry name" value="NADP-dependent oxidoreductase domain"/>
    <property type="match status" value="1"/>
</dbReference>
<gene>
    <name evidence="9" type="ordered locus">DNO_0829</name>
</gene>